<keyword evidence="3 6" id="KW-0479">Metal-binding</keyword>
<name>A0A0H5SKL5_HERHM</name>
<dbReference type="Pfam" id="PF04055">
    <property type="entry name" value="Radical_SAM"/>
    <property type="match status" value="1"/>
</dbReference>
<evidence type="ECO:0000256" key="2">
    <source>
        <dbReference type="ARBA" id="ARBA00022691"/>
    </source>
</evidence>
<keyword evidence="4 6" id="KW-0408">Iron</keyword>
<dbReference type="InterPro" id="IPR034457">
    <property type="entry name" value="Organic_radical-activating"/>
</dbReference>
<evidence type="ECO:0000256" key="4">
    <source>
        <dbReference type="ARBA" id="ARBA00023004"/>
    </source>
</evidence>
<evidence type="ECO:0000256" key="1">
    <source>
        <dbReference type="ARBA" id="ARBA00022485"/>
    </source>
</evidence>
<evidence type="ECO:0000313" key="9">
    <source>
        <dbReference type="Proteomes" id="UP000236497"/>
    </source>
</evidence>
<dbReference type="Gene3D" id="3.20.20.70">
    <property type="entry name" value="Aldolase class I"/>
    <property type="match status" value="1"/>
</dbReference>
<sequence length="276" mass="31049">MVKVQCNVCPHGCKLSEGQTGFCGGRACRGGKVICENYGKITSLAFDPIEKKPLYHYYPGSKILSVGSYGCNLRCPFCQNCEISMAKETDIDYINISCEELVEKANELKVRGNIGIAYTYNEPLIGYEFVKDCGLLAKKRGLKNVLVTNGYICEEPLRELLDIVDAFNIDLKGFTDKFYKKLQGDLDTVKNTIKIAAKACHVEVTTLIVPGENDSEEEIEALSKWLSKISPDIPLHITRFFPRWKMSDKEPTPVKTVYRLADVARRNLRFVHEGNC</sequence>
<feature type="binding site" evidence="6">
    <location>
        <position position="78"/>
    </location>
    <ligand>
        <name>[4Fe-4S] cluster</name>
        <dbReference type="ChEBI" id="CHEBI:49883"/>
        <note>4Fe-4S-S-AdoMet</note>
    </ligand>
</feature>
<evidence type="ECO:0000256" key="6">
    <source>
        <dbReference type="PIRSR" id="PIRSR004869-50"/>
    </source>
</evidence>
<evidence type="ECO:0000256" key="5">
    <source>
        <dbReference type="ARBA" id="ARBA00023014"/>
    </source>
</evidence>
<dbReference type="SFLD" id="SFLDS00029">
    <property type="entry name" value="Radical_SAM"/>
    <property type="match status" value="1"/>
</dbReference>
<dbReference type="PIRSF" id="PIRSF004869">
    <property type="entry name" value="PflX_prd"/>
    <property type="match status" value="1"/>
</dbReference>
<reference evidence="8 9" key="1">
    <citation type="submission" date="2015-06" db="EMBL/GenBank/DDBJ databases">
        <authorList>
            <person name="Wibberg Daniel"/>
        </authorList>
    </citation>
    <scope>NUCLEOTIDE SEQUENCE [LARGE SCALE GENOMIC DNA]</scope>
    <source>
        <strain evidence="8 9">T3/55T</strain>
    </source>
</reference>
<accession>A0A0H5SKL5</accession>
<evidence type="ECO:0000256" key="3">
    <source>
        <dbReference type="ARBA" id="ARBA00022723"/>
    </source>
</evidence>
<dbReference type="InterPro" id="IPR027596">
    <property type="entry name" value="AmmeMemoSam_rS"/>
</dbReference>
<dbReference type="InterPro" id="IPR013785">
    <property type="entry name" value="Aldolase_TIM"/>
</dbReference>
<keyword evidence="9" id="KW-1185">Reference proteome</keyword>
<dbReference type="SFLD" id="SFLDG01101">
    <property type="entry name" value="Uncharacterised_Radical_SAM_Su"/>
    <property type="match status" value="1"/>
</dbReference>
<gene>
    <name evidence="8" type="ORF">HHT355_2469</name>
</gene>
<dbReference type="InterPro" id="IPR016431">
    <property type="entry name" value="Pyrv-formate_lyase-activ_prd"/>
</dbReference>
<keyword evidence="2 6" id="KW-0949">S-adenosyl-L-methionine</keyword>
<dbReference type="InterPro" id="IPR006638">
    <property type="entry name" value="Elp3/MiaA/NifB-like_rSAM"/>
</dbReference>
<dbReference type="PANTHER" id="PTHR30352:SF5">
    <property type="entry name" value="PYRUVATE FORMATE-LYASE 1-ACTIVATING ENZYME"/>
    <property type="match status" value="1"/>
</dbReference>
<dbReference type="EMBL" id="CVTD020000027">
    <property type="protein sequence ID" value="CRZ35655.1"/>
    <property type="molecule type" value="Genomic_DNA"/>
</dbReference>
<keyword evidence="5 6" id="KW-0411">Iron-sulfur</keyword>
<dbReference type="InterPro" id="IPR058240">
    <property type="entry name" value="rSAM_sf"/>
</dbReference>
<dbReference type="PANTHER" id="PTHR30352">
    <property type="entry name" value="PYRUVATE FORMATE-LYASE-ACTIVATING ENZYME"/>
    <property type="match status" value="1"/>
</dbReference>
<dbReference type="PROSITE" id="PS51918">
    <property type="entry name" value="RADICAL_SAM"/>
    <property type="match status" value="1"/>
</dbReference>
<dbReference type="SMART" id="SM00729">
    <property type="entry name" value="Elp3"/>
    <property type="match status" value="1"/>
</dbReference>
<protein>
    <recommendedName>
        <fullName evidence="7">Radical SAM core domain-containing protein</fullName>
    </recommendedName>
</protein>
<feature type="binding site" evidence="6">
    <location>
        <position position="71"/>
    </location>
    <ligand>
        <name>[4Fe-4S] cluster</name>
        <dbReference type="ChEBI" id="CHEBI:49883"/>
        <note>4Fe-4S-S-AdoMet</note>
    </ligand>
</feature>
<dbReference type="GO" id="GO:0051539">
    <property type="term" value="F:4 iron, 4 sulfur cluster binding"/>
    <property type="evidence" value="ECO:0007669"/>
    <property type="project" value="UniProtKB-KW"/>
</dbReference>
<dbReference type="AlphaFoldDB" id="A0A0H5SKL5"/>
<feature type="binding site" evidence="6">
    <location>
        <position position="75"/>
    </location>
    <ligand>
        <name>[4Fe-4S] cluster</name>
        <dbReference type="ChEBI" id="CHEBI:49883"/>
        <note>4Fe-4S-S-AdoMet</note>
    </ligand>
</feature>
<dbReference type="InterPro" id="IPR007197">
    <property type="entry name" value="rSAM"/>
</dbReference>
<dbReference type="GO" id="GO:0046872">
    <property type="term" value="F:metal ion binding"/>
    <property type="evidence" value="ECO:0007669"/>
    <property type="project" value="UniProtKB-KW"/>
</dbReference>
<organism evidence="8 9">
    <name type="scientific">Herbinix hemicellulosilytica</name>
    <dbReference type="NCBI Taxonomy" id="1564487"/>
    <lineage>
        <taxon>Bacteria</taxon>
        <taxon>Bacillati</taxon>
        <taxon>Bacillota</taxon>
        <taxon>Clostridia</taxon>
        <taxon>Lachnospirales</taxon>
        <taxon>Lachnospiraceae</taxon>
        <taxon>Herbinix</taxon>
    </lineage>
</organism>
<feature type="domain" description="Radical SAM core" evidence="7">
    <location>
        <begin position="56"/>
        <end position="273"/>
    </location>
</feature>
<keyword evidence="1" id="KW-0004">4Fe-4S</keyword>
<comment type="cofactor">
    <cofactor evidence="6">
        <name>[4Fe-4S] cluster</name>
        <dbReference type="ChEBI" id="CHEBI:49883"/>
    </cofactor>
    <text evidence="6">Binds 1 [4Fe-4S] cluster. The cluster is coordinated with 3 cysteines and an exchangeable S-adenosyl-L-methionine.</text>
</comment>
<dbReference type="NCBIfam" id="TIGR04337">
    <property type="entry name" value="AmmeMemoSam_rS"/>
    <property type="match status" value="1"/>
</dbReference>
<dbReference type="SUPFAM" id="SSF102114">
    <property type="entry name" value="Radical SAM enzymes"/>
    <property type="match status" value="1"/>
</dbReference>
<evidence type="ECO:0000259" key="7">
    <source>
        <dbReference type="PROSITE" id="PS51918"/>
    </source>
</evidence>
<proteinExistence type="predicted"/>
<dbReference type="Proteomes" id="UP000236497">
    <property type="component" value="Unassembled WGS sequence"/>
</dbReference>
<dbReference type="CDD" id="cd01335">
    <property type="entry name" value="Radical_SAM"/>
    <property type="match status" value="1"/>
</dbReference>
<evidence type="ECO:0000313" key="8">
    <source>
        <dbReference type="EMBL" id="CRZ35655.1"/>
    </source>
</evidence>
<dbReference type="GO" id="GO:0003824">
    <property type="term" value="F:catalytic activity"/>
    <property type="evidence" value="ECO:0007669"/>
    <property type="project" value="InterPro"/>
</dbReference>